<dbReference type="AlphaFoldDB" id="D6X4V3"/>
<gene>
    <name evidence="2" type="primary">GLEAN_11454</name>
    <name evidence="2" type="ORF">TcasGA2_TC011454</name>
</gene>
<evidence type="ECO:0000313" key="3">
    <source>
        <dbReference type="Proteomes" id="UP000007266"/>
    </source>
</evidence>
<accession>D6X4V3</accession>
<evidence type="ECO:0000313" key="2">
    <source>
        <dbReference type="EMBL" id="EEZ97591.1"/>
    </source>
</evidence>
<dbReference type="EMBL" id="KQ971381">
    <property type="protein sequence ID" value="EEZ97591.1"/>
    <property type="molecule type" value="Genomic_DNA"/>
</dbReference>
<sequence length="140" mass="15763">MKVFTGKKRQRIRRAGKDQGGTLAKNALLAPGKAGFRPTEVHGWCEERTPKEGNAGLRQARLENSTRNGFHHGSTSNERRARRKTSRRGVGADDRRSSPRLLRSEPKPLCCRAHANQGGRLQEEMPGRQHLYHFPNTDTV</sequence>
<feature type="compositionally biased region" description="Basic residues" evidence="1">
    <location>
        <begin position="1"/>
        <end position="14"/>
    </location>
</feature>
<feature type="compositionally biased region" description="Basic and acidic residues" evidence="1">
    <location>
        <begin position="90"/>
        <end position="106"/>
    </location>
</feature>
<evidence type="ECO:0000256" key="1">
    <source>
        <dbReference type="SAM" id="MobiDB-lite"/>
    </source>
</evidence>
<protein>
    <submittedName>
        <fullName evidence="2">Uncharacterized protein</fullName>
    </submittedName>
</protein>
<proteinExistence type="predicted"/>
<feature type="compositionally biased region" description="Polar residues" evidence="1">
    <location>
        <begin position="62"/>
        <end position="76"/>
    </location>
</feature>
<reference evidence="2 3" key="1">
    <citation type="journal article" date="2008" name="Nature">
        <title>The genome of the model beetle and pest Tribolium castaneum.</title>
        <authorList>
            <consortium name="Tribolium Genome Sequencing Consortium"/>
            <person name="Richards S."/>
            <person name="Gibbs R.A."/>
            <person name="Weinstock G.M."/>
            <person name="Brown S.J."/>
            <person name="Denell R."/>
            <person name="Beeman R.W."/>
            <person name="Gibbs R."/>
            <person name="Beeman R.W."/>
            <person name="Brown S.J."/>
            <person name="Bucher G."/>
            <person name="Friedrich M."/>
            <person name="Grimmelikhuijzen C.J."/>
            <person name="Klingler M."/>
            <person name="Lorenzen M."/>
            <person name="Richards S."/>
            <person name="Roth S."/>
            <person name="Schroder R."/>
            <person name="Tautz D."/>
            <person name="Zdobnov E.M."/>
            <person name="Muzny D."/>
            <person name="Gibbs R.A."/>
            <person name="Weinstock G.M."/>
            <person name="Attaway T."/>
            <person name="Bell S."/>
            <person name="Buhay C.J."/>
            <person name="Chandrabose M.N."/>
            <person name="Chavez D."/>
            <person name="Clerk-Blankenburg K.P."/>
            <person name="Cree A."/>
            <person name="Dao M."/>
            <person name="Davis C."/>
            <person name="Chacko J."/>
            <person name="Dinh H."/>
            <person name="Dugan-Rocha S."/>
            <person name="Fowler G."/>
            <person name="Garner T.T."/>
            <person name="Garnes J."/>
            <person name="Gnirke A."/>
            <person name="Hawes A."/>
            <person name="Hernandez J."/>
            <person name="Hines S."/>
            <person name="Holder M."/>
            <person name="Hume J."/>
            <person name="Jhangiani S.N."/>
            <person name="Joshi V."/>
            <person name="Khan Z.M."/>
            <person name="Jackson L."/>
            <person name="Kovar C."/>
            <person name="Kowis A."/>
            <person name="Lee S."/>
            <person name="Lewis L.R."/>
            <person name="Margolis J."/>
            <person name="Morgan M."/>
            <person name="Nazareth L.V."/>
            <person name="Nguyen N."/>
            <person name="Okwuonu G."/>
            <person name="Parker D."/>
            <person name="Richards S."/>
            <person name="Ruiz S.J."/>
            <person name="Santibanez J."/>
            <person name="Savard J."/>
            <person name="Scherer S.E."/>
            <person name="Schneider B."/>
            <person name="Sodergren E."/>
            <person name="Tautz D."/>
            <person name="Vattahil S."/>
            <person name="Villasana D."/>
            <person name="White C.S."/>
            <person name="Wright R."/>
            <person name="Park Y."/>
            <person name="Beeman R.W."/>
            <person name="Lord J."/>
            <person name="Oppert B."/>
            <person name="Lorenzen M."/>
            <person name="Brown S."/>
            <person name="Wang L."/>
            <person name="Savard J."/>
            <person name="Tautz D."/>
            <person name="Richards S."/>
            <person name="Weinstock G."/>
            <person name="Gibbs R.A."/>
            <person name="Liu Y."/>
            <person name="Worley K."/>
            <person name="Weinstock G."/>
            <person name="Elsik C.G."/>
            <person name="Reese J.T."/>
            <person name="Elhaik E."/>
            <person name="Landan G."/>
            <person name="Graur D."/>
            <person name="Arensburger P."/>
            <person name="Atkinson P."/>
            <person name="Beeman R.W."/>
            <person name="Beidler J."/>
            <person name="Brown S.J."/>
            <person name="Demuth J.P."/>
            <person name="Drury D.W."/>
            <person name="Du Y.Z."/>
            <person name="Fujiwara H."/>
            <person name="Lorenzen M."/>
            <person name="Maselli V."/>
            <person name="Osanai M."/>
            <person name="Park Y."/>
            <person name="Robertson H.M."/>
            <person name="Tu Z."/>
            <person name="Wang J.J."/>
            <person name="Wang S."/>
            <person name="Richards S."/>
            <person name="Song H."/>
            <person name="Zhang L."/>
            <person name="Sodergren E."/>
            <person name="Werner D."/>
            <person name="Stanke M."/>
            <person name="Morgenstern B."/>
            <person name="Solovyev V."/>
            <person name="Kosarev P."/>
            <person name="Brown G."/>
            <person name="Chen H.C."/>
            <person name="Ermolaeva O."/>
            <person name="Hlavina W."/>
            <person name="Kapustin Y."/>
            <person name="Kiryutin B."/>
            <person name="Kitts P."/>
            <person name="Maglott D."/>
            <person name="Pruitt K."/>
            <person name="Sapojnikov V."/>
            <person name="Souvorov A."/>
            <person name="Mackey A.J."/>
            <person name="Waterhouse R.M."/>
            <person name="Wyder S."/>
            <person name="Zdobnov E.M."/>
            <person name="Zdobnov E.M."/>
            <person name="Wyder S."/>
            <person name="Kriventseva E.V."/>
            <person name="Kadowaki T."/>
            <person name="Bork P."/>
            <person name="Aranda M."/>
            <person name="Bao R."/>
            <person name="Beermann A."/>
            <person name="Berns N."/>
            <person name="Bolognesi R."/>
            <person name="Bonneton F."/>
            <person name="Bopp D."/>
            <person name="Brown S.J."/>
            <person name="Bucher G."/>
            <person name="Butts T."/>
            <person name="Chaumot A."/>
            <person name="Denell R.E."/>
            <person name="Ferrier D.E."/>
            <person name="Friedrich M."/>
            <person name="Gordon C.M."/>
            <person name="Jindra M."/>
            <person name="Klingler M."/>
            <person name="Lan Q."/>
            <person name="Lattorff H.M."/>
            <person name="Laudet V."/>
            <person name="von Levetsow C."/>
            <person name="Liu Z."/>
            <person name="Lutz R."/>
            <person name="Lynch J.A."/>
            <person name="da Fonseca R.N."/>
            <person name="Posnien N."/>
            <person name="Reuter R."/>
            <person name="Roth S."/>
            <person name="Savard J."/>
            <person name="Schinko J.B."/>
            <person name="Schmitt C."/>
            <person name="Schoppmeier M."/>
            <person name="Schroder R."/>
            <person name="Shippy T.D."/>
            <person name="Simonnet F."/>
            <person name="Marques-Souza H."/>
            <person name="Tautz D."/>
            <person name="Tomoyasu Y."/>
            <person name="Trauner J."/>
            <person name="Van der Zee M."/>
            <person name="Vervoort M."/>
            <person name="Wittkopp N."/>
            <person name="Wimmer E.A."/>
            <person name="Yang X."/>
            <person name="Jones A.K."/>
            <person name="Sattelle D.B."/>
            <person name="Ebert P.R."/>
            <person name="Nelson D."/>
            <person name="Scott J.G."/>
            <person name="Beeman R.W."/>
            <person name="Muthukrishnan S."/>
            <person name="Kramer K.J."/>
            <person name="Arakane Y."/>
            <person name="Beeman R.W."/>
            <person name="Zhu Q."/>
            <person name="Hogenkamp D."/>
            <person name="Dixit R."/>
            <person name="Oppert B."/>
            <person name="Jiang H."/>
            <person name="Zou Z."/>
            <person name="Marshall J."/>
            <person name="Elpidina E."/>
            <person name="Vinokurov K."/>
            <person name="Oppert C."/>
            <person name="Zou Z."/>
            <person name="Evans J."/>
            <person name="Lu Z."/>
            <person name="Zhao P."/>
            <person name="Sumathipala N."/>
            <person name="Altincicek B."/>
            <person name="Vilcinskas A."/>
            <person name="Williams M."/>
            <person name="Hultmark D."/>
            <person name="Hetru C."/>
            <person name="Jiang H."/>
            <person name="Grimmelikhuijzen C.J."/>
            <person name="Hauser F."/>
            <person name="Cazzamali G."/>
            <person name="Williamson M."/>
            <person name="Park Y."/>
            <person name="Li B."/>
            <person name="Tanaka Y."/>
            <person name="Predel R."/>
            <person name="Neupert S."/>
            <person name="Schachtner J."/>
            <person name="Verleyen P."/>
            <person name="Raible F."/>
            <person name="Bork P."/>
            <person name="Friedrich M."/>
            <person name="Walden K.K."/>
            <person name="Robertson H.M."/>
            <person name="Angeli S."/>
            <person name="Foret S."/>
            <person name="Bucher G."/>
            <person name="Schuetz S."/>
            <person name="Maleszka R."/>
            <person name="Wimmer E.A."/>
            <person name="Beeman R.W."/>
            <person name="Lorenzen M."/>
            <person name="Tomoyasu Y."/>
            <person name="Miller S.C."/>
            <person name="Grossmann D."/>
            <person name="Bucher G."/>
        </authorList>
    </citation>
    <scope>NUCLEOTIDE SEQUENCE [LARGE SCALE GENOMIC DNA]</scope>
    <source>
        <strain evidence="2 3">Georgia GA2</strain>
    </source>
</reference>
<dbReference type="Proteomes" id="UP000007266">
    <property type="component" value="Linkage group 10"/>
</dbReference>
<feature type="compositionally biased region" description="Basic and acidic residues" evidence="1">
    <location>
        <begin position="39"/>
        <end position="51"/>
    </location>
</feature>
<feature type="region of interest" description="Disordered" evidence="1">
    <location>
        <begin position="1"/>
        <end position="111"/>
    </location>
</feature>
<reference evidence="2 3" key="2">
    <citation type="journal article" date="2010" name="Nucleic Acids Res.">
        <title>BeetleBase in 2010: revisions to provide comprehensive genomic information for Tribolium castaneum.</title>
        <authorList>
            <person name="Kim H.S."/>
            <person name="Murphy T."/>
            <person name="Xia J."/>
            <person name="Caragea D."/>
            <person name="Park Y."/>
            <person name="Beeman R.W."/>
            <person name="Lorenzen M.D."/>
            <person name="Butcher S."/>
            <person name="Manak J.R."/>
            <person name="Brown S.J."/>
        </authorList>
    </citation>
    <scope>GENOME REANNOTATION</scope>
    <source>
        <strain evidence="2 3">Georgia GA2</strain>
    </source>
</reference>
<name>D6X4V3_TRICA</name>
<dbReference type="HOGENOM" id="CLU_1837673_0_0_1"/>
<organism evidence="2 3">
    <name type="scientific">Tribolium castaneum</name>
    <name type="common">Red flour beetle</name>
    <dbReference type="NCBI Taxonomy" id="7070"/>
    <lineage>
        <taxon>Eukaryota</taxon>
        <taxon>Metazoa</taxon>
        <taxon>Ecdysozoa</taxon>
        <taxon>Arthropoda</taxon>
        <taxon>Hexapoda</taxon>
        <taxon>Insecta</taxon>
        <taxon>Pterygota</taxon>
        <taxon>Neoptera</taxon>
        <taxon>Endopterygota</taxon>
        <taxon>Coleoptera</taxon>
        <taxon>Polyphaga</taxon>
        <taxon>Cucujiformia</taxon>
        <taxon>Tenebrionidae</taxon>
        <taxon>Tenebrionidae incertae sedis</taxon>
        <taxon>Tribolium</taxon>
    </lineage>
</organism>
<keyword evidence="3" id="KW-1185">Reference proteome</keyword>